<evidence type="ECO:0000256" key="1">
    <source>
        <dbReference type="ARBA" id="ARBA00022670"/>
    </source>
</evidence>
<dbReference type="Pfam" id="PF08284">
    <property type="entry name" value="RVP_2"/>
    <property type="match status" value="1"/>
</dbReference>
<gene>
    <name evidence="18" type="ORF">Tco_0857836</name>
</gene>
<dbReference type="InterPro" id="IPR043502">
    <property type="entry name" value="DNA/RNA_pol_sf"/>
</dbReference>
<dbReference type="InterPro" id="IPR001584">
    <property type="entry name" value="Integrase_cat-core"/>
</dbReference>
<keyword evidence="9" id="KW-0460">Magnesium</keyword>
<dbReference type="Gene3D" id="3.30.420.10">
    <property type="entry name" value="Ribonuclease H-like superfamily/Ribonuclease H"/>
    <property type="match status" value="2"/>
</dbReference>
<dbReference type="PANTHER" id="PTHR37984">
    <property type="entry name" value="PROTEIN CBG26694"/>
    <property type="match status" value="1"/>
</dbReference>
<keyword evidence="4" id="KW-0540">Nuclease</keyword>
<organism evidence="18 19">
    <name type="scientific">Tanacetum coccineum</name>
    <dbReference type="NCBI Taxonomy" id="301880"/>
    <lineage>
        <taxon>Eukaryota</taxon>
        <taxon>Viridiplantae</taxon>
        <taxon>Streptophyta</taxon>
        <taxon>Embryophyta</taxon>
        <taxon>Tracheophyta</taxon>
        <taxon>Spermatophyta</taxon>
        <taxon>Magnoliopsida</taxon>
        <taxon>eudicotyledons</taxon>
        <taxon>Gunneridae</taxon>
        <taxon>Pentapetalae</taxon>
        <taxon>asterids</taxon>
        <taxon>campanulids</taxon>
        <taxon>Asterales</taxon>
        <taxon>Asteraceae</taxon>
        <taxon>Asteroideae</taxon>
        <taxon>Anthemideae</taxon>
        <taxon>Anthemidinae</taxon>
        <taxon>Tanacetum</taxon>
    </lineage>
</organism>
<dbReference type="PROSITE" id="PS50994">
    <property type="entry name" value="INTEGRASE"/>
    <property type="match status" value="2"/>
</dbReference>
<evidence type="ECO:0000256" key="11">
    <source>
        <dbReference type="ARBA" id="ARBA00022918"/>
    </source>
</evidence>
<dbReference type="Gene3D" id="3.10.10.10">
    <property type="entry name" value="HIV Type 1 Reverse Transcriptase, subunit A, domain 1"/>
    <property type="match status" value="2"/>
</dbReference>
<feature type="compositionally biased region" description="Gly residues" evidence="16">
    <location>
        <begin position="455"/>
        <end position="464"/>
    </location>
</feature>
<dbReference type="InterPro" id="IPR050951">
    <property type="entry name" value="Retrovirus_Pol_polyprotein"/>
</dbReference>
<dbReference type="Gene3D" id="3.30.70.270">
    <property type="match status" value="1"/>
</dbReference>
<evidence type="ECO:0000256" key="15">
    <source>
        <dbReference type="ARBA" id="ARBA00023268"/>
    </source>
</evidence>
<dbReference type="InterPro" id="IPR021109">
    <property type="entry name" value="Peptidase_aspartic_dom_sf"/>
</dbReference>
<comment type="caution">
    <text evidence="18">The sequence shown here is derived from an EMBL/GenBank/DDBJ whole genome shotgun (WGS) entry which is preliminary data.</text>
</comment>
<dbReference type="Pfam" id="PF17921">
    <property type="entry name" value="Integrase_H2C2"/>
    <property type="match status" value="1"/>
</dbReference>
<evidence type="ECO:0000256" key="16">
    <source>
        <dbReference type="SAM" id="MobiDB-lite"/>
    </source>
</evidence>
<dbReference type="Gene3D" id="1.10.340.70">
    <property type="match status" value="1"/>
</dbReference>
<sequence>MMVTMERWCSGDGGAWRDEGGGGGDVVVMVVFGGGGSRSGDEDEGGEGDIGGGWCCWIGGGLVMEGRLVVGGRRPKNVFRWITPGTAAGVGEEQELAFQTLKDKLCNAPVLALPIRPEDFVVYCDTSGLRLGCVLMQRGKVIAYVSRQLKIHEKNYTTHDLELGERRWIELFSDYDCKICYHPGKVNVVADALSRKERSFQEALGTRLDMSTAYYPQTDGQSECTFQTLEDMLREGVPDFGGSWDVHLPLVEFWYNNSDHSSVRCAPFEALYGRKYRSPICGMRLEKKGVVRFGKKGKLAPRFVGPFEIIEKVGLVAYRLDLPEELDGVHDTFHVSNLKKCLADPTLQVPLDEIQVDAKLNFMEEPVEILEREFKKLKRSEVKDEQFGFGPICRHLKFVRDFGFGYDLGHHSRIYVHGVPLLLAFACSRFGALVMSVFEMCELNTKWPAAESRGGETGKQVGRGGRGRGPRGGNDERVDELNGQGNDQGLGVNGNVERVNGKLGTNGTQHLFVEHAINVGSTDRLKPTCPRLNRAQGPGGNCSNQVVANNGGQGRRNQGNQARGRAFMLGAEKARQDPNFMTGTFTLNNHFATTLFDSCADNSFVSTTFKPLLGIEPSELGFRYEIEIASRQLVEIDKVIKSCKLEIEGHVFDIDLIPFQHGSFDVIIGMDLLSNHKAEIIYHEKVVRIPLLDGKIVVVRDFPEVFLDDLSGLPPLWEIEFQTKLIPGAVPIAKSPYRLAPSELEELSGQLKELHDKGFIRPSSLPWGAPVLFMKKKDDLRSRYHQLRVHEDDIPKTVFRTRYVHFKFTVIPFGLTNALAFLGHVINGNGIHVDPSKIEAVKNWKSPRTLGEEQELAFQTLKDKLCNAPVLALPIRPEDFVVYCDTSGLRLGCVLMQRGKVIAYASRQLKIHEKNYTTHDLELGEVVFALKIWRHYLYGTKSRRWIELFSDYDCKICYHPGKANVVADALSRKERVKPKRIRAMNMTLQLSIKDRILAAQKEAVDESVPLKGDVRTLIIDEAHKLKYYVYPGADNMYYDLRDRYWWSGMKKDIAVYVSKCLTYLKVKVEQQRPSGLLQQLEIPEWKWERIAMDFVTKLPRTSIARHGVPISIISDHDSRFTLRFWKSMQEALGTRLDMSTGYHPQIDGQSERIIQTLEDMLRAVRSAPYEALYGRKYRSPIMWAEFGEGQLIGLELVQETTVKISQIKDRLKSACDRQKSYADKRRKPLEFSVGDYVLLKVSPWKGVVCFGKKGKLAPRFVGPFEIIEKVGLVAYRLDLPKELDGVHDTFHVSNLKKCLTDPTLQVPLDKIQVNAKLNFVEVPVEILEREFKKLKRSRITIVKNFEESRSQGFAAALVILITRASQSRQHVTGGQFRSAFHQQTFQGSSSSSFPLAACQ</sequence>
<accession>A0ABQ5BD38</accession>
<dbReference type="CDD" id="cd00303">
    <property type="entry name" value="retropepsin_like"/>
    <property type="match status" value="1"/>
</dbReference>
<dbReference type="InterPro" id="IPR043128">
    <property type="entry name" value="Rev_trsase/Diguanyl_cyclase"/>
</dbReference>
<reference evidence="18" key="2">
    <citation type="submission" date="2022-01" db="EMBL/GenBank/DDBJ databases">
        <authorList>
            <person name="Yamashiro T."/>
            <person name="Shiraishi A."/>
            <person name="Satake H."/>
            <person name="Nakayama K."/>
        </authorList>
    </citation>
    <scope>NUCLEOTIDE SEQUENCE</scope>
</reference>
<evidence type="ECO:0000259" key="17">
    <source>
        <dbReference type="PROSITE" id="PS50994"/>
    </source>
</evidence>
<protein>
    <submittedName>
        <fullName evidence="18">Reverse transcriptase domain-containing protein</fullName>
    </submittedName>
</protein>
<keyword evidence="11 18" id="KW-0695">RNA-directed DNA polymerase</keyword>
<evidence type="ECO:0000313" key="18">
    <source>
        <dbReference type="EMBL" id="GJT10794.1"/>
    </source>
</evidence>
<dbReference type="GO" id="GO:0003964">
    <property type="term" value="F:RNA-directed DNA polymerase activity"/>
    <property type="evidence" value="ECO:0007669"/>
    <property type="project" value="UniProtKB-KW"/>
</dbReference>
<evidence type="ECO:0000256" key="9">
    <source>
        <dbReference type="ARBA" id="ARBA00022842"/>
    </source>
</evidence>
<keyword evidence="8" id="KW-0378">Hydrolase</keyword>
<reference evidence="18" key="1">
    <citation type="journal article" date="2022" name="Int. J. Mol. Sci.">
        <title>Draft Genome of Tanacetum Coccineum: Genomic Comparison of Closely Related Tanacetum-Family Plants.</title>
        <authorList>
            <person name="Yamashiro T."/>
            <person name="Shiraishi A."/>
            <person name="Nakayama K."/>
            <person name="Satake H."/>
        </authorList>
    </citation>
    <scope>NUCLEOTIDE SEQUENCE</scope>
</reference>
<dbReference type="Pfam" id="PF17919">
    <property type="entry name" value="RT_RNaseH_2"/>
    <property type="match status" value="2"/>
</dbReference>
<evidence type="ECO:0000256" key="7">
    <source>
        <dbReference type="ARBA" id="ARBA00022759"/>
    </source>
</evidence>
<keyword evidence="14" id="KW-0233">DNA recombination</keyword>
<evidence type="ECO:0000256" key="6">
    <source>
        <dbReference type="ARBA" id="ARBA00022750"/>
    </source>
</evidence>
<dbReference type="Pfam" id="PF24626">
    <property type="entry name" value="SH3_Tf2-1"/>
    <property type="match status" value="2"/>
</dbReference>
<proteinExistence type="predicted"/>
<evidence type="ECO:0000256" key="10">
    <source>
        <dbReference type="ARBA" id="ARBA00022908"/>
    </source>
</evidence>
<feature type="region of interest" description="Disordered" evidence="16">
    <location>
        <begin position="450"/>
        <end position="493"/>
    </location>
</feature>
<evidence type="ECO:0000256" key="4">
    <source>
        <dbReference type="ARBA" id="ARBA00022722"/>
    </source>
</evidence>
<keyword evidence="13" id="KW-0238">DNA-binding</keyword>
<evidence type="ECO:0000256" key="14">
    <source>
        <dbReference type="ARBA" id="ARBA00023172"/>
    </source>
</evidence>
<keyword evidence="19" id="KW-1185">Reference proteome</keyword>
<keyword evidence="15" id="KW-0511">Multifunctional enzyme</keyword>
<keyword evidence="3" id="KW-0548">Nucleotidyltransferase</keyword>
<dbReference type="InterPro" id="IPR056924">
    <property type="entry name" value="SH3_Tf2-1"/>
</dbReference>
<name>A0ABQ5BD38_9ASTR</name>
<keyword evidence="1" id="KW-0645">Protease</keyword>
<dbReference type="PANTHER" id="PTHR37984:SF5">
    <property type="entry name" value="PROTEIN NYNRIN-LIKE"/>
    <property type="match status" value="1"/>
</dbReference>
<dbReference type="SUPFAM" id="SSF56672">
    <property type="entry name" value="DNA/RNA polymerases"/>
    <property type="match status" value="2"/>
</dbReference>
<dbReference type="InterPro" id="IPR041577">
    <property type="entry name" value="RT_RNaseH_2"/>
</dbReference>
<dbReference type="SUPFAM" id="SSF50630">
    <property type="entry name" value="Acid proteases"/>
    <property type="match status" value="1"/>
</dbReference>
<keyword evidence="12" id="KW-0239">DNA-directed DNA polymerase</keyword>
<evidence type="ECO:0000256" key="3">
    <source>
        <dbReference type="ARBA" id="ARBA00022695"/>
    </source>
</evidence>
<feature type="domain" description="Integrase catalytic" evidence="17">
    <location>
        <begin position="105"/>
        <end position="275"/>
    </location>
</feature>
<evidence type="ECO:0000256" key="12">
    <source>
        <dbReference type="ARBA" id="ARBA00022932"/>
    </source>
</evidence>
<dbReference type="InterPro" id="IPR041588">
    <property type="entry name" value="Integrase_H2C2"/>
</dbReference>
<dbReference type="Proteomes" id="UP001151760">
    <property type="component" value="Unassembled WGS sequence"/>
</dbReference>
<dbReference type="CDD" id="cd09274">
    <property type="entry name" value="RNase_HI_RT_Ty3"/>
    <property type="match status" value="1"/>
</dbReference>
<evidence type="ECO:0000256" key="13">
    <source>
        <dbReference type="ARBA" id="ARBA00023125"/>
    </source>
</evidence>
<evidence type="ECO:0000256" key="5">
    <source>
        <dbReference type="ARBA" id="ARBA00022723"/>
    </source>
</evidence>
<dbReference type="EMBL" id="BQNB010013015">
    <property type="protein sequence ID" value="GJT10794.1"/>
    <property type="molecule type" value="Genomic_DNA"/>
</dbReference>
<evidence type="ECO:0000256" key="8">
    <source>
        <dbReference type="ARBA" id="ARBA00022801"/>
    </source>
</evidence>
<keyword evidence="5" id="KW-0479">Metal-binding</keyword>
<dbReference type="InterPro" id="IPR012337">
    <property type="entry name" value="RNaseH-like_sf"/>
</dbReference>
<dbReference type="Gene3D" id="2.40.70.10">
    <property type="entry name" value="Acid Proteases"/>
    <property type="match status" value="1"/>
</dbReference>
<dbReference type="SUPFAM" id="SSF53098">
    <property type="entry name" value="Ribonuclease H-like"/>
    <property type="match status" value="2"/>
</dbReference>
<keyword evidence="7" id="KW-0255">Endonuclease</keyword>
<keyword evidence="10" id="KW-0229">DNA integration</keyword>
<keyword evidence="6" id="KW-0064">Aspartyl protease</keyword>
<dbReference type="InterPro" id="IPR036397">
    <property type="entry name" value="RNaseH_sf"/>
</dbReference>
<evidence type="ECO:0000313" key="19">
    <source>
        <dbReference type="Proteomes" id="UP001151760"/>
    </source>
</evidence>
<feature type="domain" description="Integrase catalytic" evidence="17">
    <location>
        <begin position="1027"/>
        <end position="1236"/>
    </location>
</feature>
<evidence type="ECO:0000256" key="2">
    <source>
        <dbReference type="ARBA" id="ARBA00022679"/>
    </source>
</evidence>
<keyword evidence="2" id="KW-0808">Transferase</keyword>